<dbReference type="EMBL" id="CAKMRJ010000001">
    <property type="protein sequence ID" value="CAH1414290.1"/>
    <property type="molecule type" value="Genomic_DNA"/>
</dbReference>
<dbReference type="Proteomes" id="UP001157418">
    <property type="component" value="Unassembled WGS sequence"/>
</dbReference>
<protein>
    <recommendedName>
        <fullName evidence="4">Calmodulin-binding domain-containing protein</fullName>
    </recommendedName>
</protein>
<feature type="region of interest" description="Disordered" evidence="1">
    <location>
        <begin position="1"/>
        <end position="75"/>
    </location>
</feature>
<accession>A0AAU9LJN9</accession>
<name>A0AAU9LJN9_9ASTR</name>
<sequence>MEPNDKNAGAVPLTPSKPKHSSKSKLPENIDPNVTSPNLKALNSPSLKSATKVQKSVMKKPNHISSPSPKNKIRESKFVVVKKNLKRDKDKTPISVDCKCKASGNLEKCVCVAYETLRASQEGFFNRSEVSVQEENLSLPVGLQGKSEEDYVFEMSGDKRRKEKLLDEARKSIPKPGSGRVLHLVKAFENILTLPD</sequence>
<evidence type="ECO:0000256" key="1">
    <source>
        <dbReference type="SAM" id="MobiDB-lite"/>
    </source>
</evidence>
<evidence type="ECO:0000313" key="3">
    <source>
        <dbReference type="Proteomes" id="UP001157418"/>
    </source>
</evidence>
<dbReference type="AlphaFoldDB" id="A0AAU9LJN9"/>
<feature type="compositionally biased region" description="Polar residues" evidence="1">
    <location>
        <begin position="32"/>
        <end position="54"/>
    </location>
</feature>
<proteinExistence type="predicted"/>
<reference evidence="2 3" key="1">
    <citation type="submission" date="2022-01" db="EMBL/GenBank/DDBJ databases">
        <authorList>
            <person name="Xiong W."/>
            <person name="Schranz E."/>
        </authorList>
    </citation>
    <scope>NUCLEOTIDE SEQUENCE [LARGE SCALE GENOMIC DNA]</scope>
</reference>
<keyword evidence="3" id="KW-1185">Reference proteome</keyword>
<evidence type="ECO:0000313" key="2">
    <source>
        <dbReference type="EMBL" id="CAH1414290.1"/>
    </source>
</evidence>
<comment type="caution">
    <text evidence="2">The sequence shown here is derived from an EMBL/GenBank/DDBJ whole genome shotgun (WGS) entry which is preliminary data.</text>
</comment>
<evidence type="ECO:0008006" key="4">
    <source>
        <dbReference type="Google" id="ProtNLM"/>
    </source>
</evidence>
<organism evidence="2 3">
    <name type="scientific">Lactuca virosa</name>
    <dbReference type="NCBI Taxonomy" id="75947"/>
    <lineage>
        <taxon>Eukaryota</taxon>
        <taxon>Viridiplantae</taxon>
        <taxon>Streptophyta</taxon>
        <taxon>Embryophyta</taxon>
        <taxon>Tracheophyta</taxon>
        <taxon>Spermatophyta</taxon>
        <taxon>Magnoliopsida</taxon>
        <taxon>eudicotyledons</taxon>
        <taxon>Gunneridae</taxon>
        <taxon>Pentapetalae</taxon>
        <taxon>asterids</taxon>
        <taxon>campanulids</taxon>
        <taxon>Asterales</taxon>
        <taxon>Asteraceae</taxon>
        <taxon>Cichorioideae</taxon>
        <taxon>Cichorieae</taxon>
        <taxon>Lactucinae</taxon>
        <taxon>Lactuca</taxon>
    </lineage>
</organism>
<gene>
    <name evidence="2" type="ORF">LVIROSA_LOCUS2212</name>
</gene>